<comment type="subcellular location">
    <subcellularLocation>
        <location evidence="1">Membrane</location>
        <topology evidence="1">Multi-pass membrane protein</topology>
    </subcellularLocation>
</comment>
<evidence type="ECO:0000256" key="7">
    <source>
        <dbReference type="ARBA" id="ARBA00023170"/>
    </source>
</evidence>
<evidence type="ECO:0000256" key="2">
    <source>
        <dbReference type="ARBA" id="ARBA00022606"/>
    </source>
</evidence>
<dbReference type="InterPro" id="IPR004117">
    <property type="entry name" value="7tm6_olfct_rcpt"/>
</dbReference>
<dbReference type="Pfam" id="PF02949">
    <property type="entry name" value="7tm_6"/>
    <property type="match status" value="1"/>
</dbReference>
<dbReference type="GO" id="GO:0005549">
    <property type="term" value="F:odorant binding"/>
    <property type="evidence" value="ECO:0007669"/>
    <property type="project" value="InterPro"/>
</dbReference>
<keyword evidence="2" id="KW-0716">Sensory transduction</keyword>
<gene>
    <name evidence="9" type="ORF">PLXY2_LOCUS13854</name>
</gene>
<accession>A0A8S4G9L5</accession>
<evidence type="ECO:0000313" key="9">
    <source>
        <dbReference type="EMBL" id="CAG9135602.1"/>
    </source>
</evidence>
<keyword evidence="3" id="KW-0812">Transmembrane</keyword>
<evidence type="ECO:0000256" key="4">
    <source>
        <dbReference type="ARBA" id="ARBA00022725"/>
    </source>
</evidence>
<sequence length="149" mass="16713">MVTNTQKVFGGAAFCQICVTGWIICTTAYRVVDSDKILNSAYSMDWLQLPVTHRRSLLIFLERVRTPIQVVAGHIIPLSAATLVQVSTLHLMRTRLEIRFTRNILTLSKFQIKEIFVMLIEWLAVSEWRRVVCVCTCEGAGCGGAPSLV</sequence>
<name>A0A8S4G9L5_PLUXY</name>
<reference evidence="9" key="1">
    <citation type="submission" date="2020-11" db="EMBL/GenBank/DDBJ databases">
        <authorList>
            <person name="Whiteford S."/>
        </authorList>
    </citation>
    <scope>NUCLEOTIDE SEQUENCE</scope>
</reference>
<protein>
    <submittedName>
        <fullName evidence="9">(diamondback moth) hypothetical protein</fullName>
    </submittedName>
</protein>
<proteinExistence type="predicted"/>
<keyword evidence="10" id="KW-1185">Reference proteome</keyword>
<dbReference type="GO" id="GO:0004984">
    <property type="term" value="F:olfactory receptor activity"/>
    <property type="evidence" value="ECO:0007669"/>
    <property type="project" value="InterPro"/>
</dbReference>
<evidence type="ECO:0000256" key="8">
    <source>
        <dbReference type="ARBA" id="ARBA00023224"/>
    </source>
</evidence>
<evidence type="ECO:0000256" key="5">
    <source>
        <dbReference type="ARBA" id="ARBA00022989"/>
    </source>
</evidence>
<dbReference type="GO" id="GO:0016020">
    <property type="term" value="C:membrane"/>
    <property type="evidence" value="ECO:0007669"/>
    <property type="project" value="UniProtKB-SubCell"/>
</dbReference>
<dbReference type="Proteomes" id="UP000653454">
    <property type="component" value="Unassembled WGS sequence"/>
</dbReference>
<organism evidence="9 10">
    <name type="scientific">Plutella xylostella</name>
    <name type="common">Diamondback moth</name>
    <name type="synonym">Plutella maculipennis</name>
    <dbReference type="NCBI Taxonomy" id="51655"/>
    <lineage>
        <taxon>Eukaryota</taxon>
        <taxon>Metazoa</taxon>
        <taxon>Ecdysozoa</taxon>
        <taxon>Arthropoda</taxon>
        <taxon>Hexapoda</taxon>
        <taxon>Insecta</taxon>
        <taxon>Pterygota</taxon>
        <taxon>Neoptera</taxon>
        <taxon>Endopterygota</taxon>
        <taxon>Lepidoptera</taxon>
        <taxon>Glossata</taxon>
        <taxon>Ditrysia</taxon>
        <taxon>Yponomeutoidea</taxon>
        <taxon>Plutellidae</taxon>
        <taxon>Plutella</taxon>
    </lineage>
</organism>
<evidence type="ECO:0000313" key="10">
    <source>
        <dbReference type="Proteomes" id="UP000653454"/>
    </source>
</evidence>
<keyword evidence="4" id="KW-0552">Olfaction</keyword>
<comment type="caution">
    <text evidence="9">The sequence shown here is derived from an EMBL/GenBank/DDBJ whole genome shotgun (WGS) entry which is preliminary data.</text>
</comment>
<keyword evidence="6" id="KW-0472">Membrane</keyword>
<dbReference type="GO" id="GO:0007165">
    <property type="term" value="P:signal transduction"/>
    <property type="evidence" value="ECO:0007669"/>
    <property type="project" value="UniProtKB-KW"/>
</dbReference>
<dbReference type="EMBL" id="CAJHNJ030000108">
    <property type="protein sequence ID" value="CAG9135602.1"/>
    <property type="molecule type" value="Genomic_DNA"/>
</dbReference>
<keyword evidence="5" id="KW-1133">Transmembrane helix</keyword>
<evidence type="ECO:0000256" key="3">
    <source>
        <dbReference type="ARBA" id="ARBA00022692"/>
    </source>
</evidence>
<keyword evidence="7" id="KW-0675">Receptor</keyword>
<dbReference type="AlphaFoldDB" id="A0A8S4G9L5"/>
<evidence type="ECO:0000256" key="1">
    <source>
        <dbReference type="ARBA" id="ARBA00004141"/>
    </source>
</evidence>
<keyword evidence="8" id="KW-0807">Transducer</keyword>
<evidence type="ECO:0000256" key="6">
    <source>
        <dbReference type="ARBA" id="ARBA00023136"/>
    </source>
</evidence>